<dbReference type="PROSITE" id="PS50293">
    <property type="entry name" value="TPR_REGION"/>
    <property type="match status" value="1"/>
</dbReference>
<dbReference type="AlphaFoldDB" id="A0A7W4JDC6"/>
<comment type="caution">
    <text evidence="4">The sequence shown here is derived from an EMBL/GenBank/DDBJ whole genome shotgun (WGS) entry which is preliminary data.</text>
</comment>
<evidence type="ECO:0000313" key="4">
    <source>
        <dbReference type="EMBL" id="MBB2179182.1"/>
    </source>
</evidence>
<organism evidence="4 5">
    <name type="scientific">Gluconacetobacter tumulicola</name>
    <dbReference type="NCBI Taxonomy" id="1017177"/>
    <lineage>
        <taxon>Bacteria</taxon>
        <taxon>Pseudomonadati</taxon>
        <taxon>Pseudomonadota</taxon>
        <taxon>Alphaproteobacteria</taxon>
        <taxon>Acetobacterales</taxon>
        <taxon>Acetobacteraceae</taxon>
        <taxon>Gluconacetobacter</taxon>
    </lineage>
</organism>
<reference evidence="4 5" key="1">
    <citation type="submission" date="2020-04" db="EMBL/GenBank/DDBJ databases">
        <title>Description of novel Gluconacetobacter.</title>
        <authorList>
            <person name="Sombolestani A."/>
        </authorList>
    </citation>
    <scope>NUCLEOTIDE SEQUENCE [LARGE SCALE GENOMIC DNA]</scope>
    <source>
        <strain evidence="4 5">LMG 27725</strain>
    </source>
</reference>
<dbReference type="RefSeq" id="WP_182965714.1">
    <property type="nucleotide sequence ID" value="NZ_BAABGC010000010.1"/>
</dbReference>
<keyword evidence="2" id="KW-0802">TPR repeat</keyword>
<dbReference type="InterPro" id="IPR001296">
    <property type="entry name" value="Glyco_trans_1"/>
</dbReference>
<dbReference type="Pfam" id="PF00534">
    <property type="entry name" value="Glycos_transf_1"/>
    <property type="match status" value="1"/>
</dbReference>
<keyword evidence="1 4" id="KW-0808">Transferase</keyword>
<dbReference type="Gene3D" id="1.25.40.10">
    <property type="entry name" value="Tetratricopeptide repeat domain"/>
    <property type="match status" value="1"/>
</dbReference>
<evidence type="ECO:0000256" key="2">
    <source>
        <dbReference type="PROSITE-ProRule" id="PRU00339"/>
    </source>
</evidence>
<dbReference type="PANTHER" id="PTHR46401:SF2">
    <property type="entry name" value="GLYCOSYLTRANSFERASE WBBK-RELATED"/>
    <property type="match status" value="1"/>
</dbReference>
<keyword evidence="5" id="KW-1185">Reference proteome</keyword>
<dbReference type="PROSITE" id="PS50005">
    <property type="entry name" value="TPR"/>
    <property type="match status" value="2"/>
</dbReference>
<evidence type="ECO:0000313" key="5">
    <source>
        <dbReference type="Proteomes" id="UP000525623"/>
    </source>
</evidence>
<gene>
    <name evidence="4" type="ORF">HLH29_08355</name>
</gene>
<name>A0A7W4JDC6_9PROT</name>
<feature type="repeat" description="TPR" evidence="2">
    <location>
        <begin position="101"/>
        <end position="134"/>
    </location>
</feature>
<accession>A0A7W4JDC6</accession>
<protein>
    <submittedName>
        <fullName evidence="4">Glycosyltransferase</fullName>
    </submittedName>
</protein>
<feature type="repeat" description="TPR" evidence="2">
    <location>
        <begin position="67"/>
        <end position="100"/>
    </location>
</feature>
<dbReference type="Proteomes" id="UP000525623">
    <property type="component" value="Unassembled WGS sequence"/>
</dbReference>
<dbReference type="SMART" id="SM00028">
    <property type="entry name" value="TPR"/>
    <property type="match status" value="3"/>
</dbReference>
<dbReference type="InterPro" id="IPR019734">
    <property type="entry name" value="TPR_rpt"/>
</dbReference>
<dbReference type="SUPFAM" id="SSF53756">
    <property type="entry name" value="UDP-Glycosyltransferase/glycogen phosphorylase"/>
    <property type="match status" value="1"/>
</dbReference>
<dbReference type="SUPFAM" id="SSF48452">
    <property type="entry name" value="TPR-like"/>
    <property type="match status" value="1"/>
</dbReference>
<feature type="domain" description="Glycosyl transferase family 1" evidence="3">
    <location>
        <begin position="406"/>
        <end position="559"/>
    </location>
</feature>
<dbReference type="GO" id="GO:0016757">
    <property type="term" value="F:glycosyltransferase activity"/>
    <property type="evidence" value="ECO:0007669"/>
    <property type="project" value="InterPro"/>
</dbReference>
<evidence type="ECO:0000259" key="3">
    <source>
        <dbReference type="Pfam" id="PF00534"/>
    </source>
</evidence>
<proteinExistence type="predicted"/>
<dbReference type="PANTHER" id="PTHR46401">
    <property type="entry name" value="GLYCOSYLTRANSFERASE WBBK-RELATED"/>
    <property type="match status" value="1"/>
</dbReference>
<dbReference type="InterPro" id="IPR011990">
    <property type="entry name" value="TPR-like_helical_dom_sf"/>
</dbReference>
<dbReference type="CDD" id="cd03809">
    <property type="entry name" value="GT4_MtfB-like"/>
    <property type="match status" value="1"/>
</dbReference>
<sequence>MKEIRREEIVSTLLRFRAGKFYKSGGVWVSKALSRKMKGGNAARDKADWDAAARHFREAVAIDGTIPHIWIQLGHALSELGDHEQGLEAYQTALLLDPSKGECYLHIGRRLAEDGDFENAIEAYKSALPFEDVSASAEQEITALRPSFAAFLRQKETVKAIAADIRPSTVEGRDKIVSEEATLCFDVSDLIAHFRHNKFPTGIQRVQIEVVAEAVATCTDRVEIFFFVDGVEHFIDLDHPTFTLLATLCKNDDQEAWTAARDGFFARIPFSQPYLPPHGAIVVNLGTSWWMYNYFLAIRNLKRERDITFVPYVHDLIPAIKPQYCVEGVTIDYNTWLVGVFFHADAFITNSTSTTRDLTYAARVMGHPLNERNVATIPLSASFSGDDEGRVLPSEALIRRWGLQAEGYVLFVSTIEARKNHEAAFLAWQALLQKNGADAVPPLVCVGKFGWLNDRAMSVIAADPSLSSKIVFIQRASDLELKSLYRLSLFTVYPSHYEGWGLPITESLSYGRVPLVADNSSLVEAAAGYGVVFESGNVTDFVEKAEKLLFDTKFRAERERQITEHYHLTTWRTMTHEIVAFSDSVKTSKGSLYEGFPKTLGGRYVPLKLHRDRSIWRGIASGEMYRVGEAWLWPDPSGCRIKPGSAQLCIPNLGFPIARIFLHVRGLDSKSSTFSIHTQSGLVFSSTMNGGQGMWAVFDVEVDREGCACFEIRSADYETIVMDHGGSPKHYAAGISVLGFCASDRDDHRDRLDFLEAAANNTLENVGAFAKSYTQHWV</sequence>
<dbReference type="Gene3D" id="3.40.50.2000">
    <property type="entry name" value="Glycogen Phosphorylase B"/>
    <property type="match status" value="1"/>
</dbReference>
<dbReference type="EMBL" id="JABEQL010000009">
    <property type="protein sequence ID" value="MBB2179182.1"/>
    <property type="molecule type" value="Genomic_DNA"/>
</dbReference>
<dbReference type="Pfam" id="PF13432">
    <property type="entry name" value="TPR_16"/>
    <property type="match status" value="1"/>
</dbReference>
<evidence type="ECO:0000256" key="1">
    <source>
        <dbReference type="ARBA" id="ARBA00022679"/>
    </source>
</evidence>